<name>G4U330_SERID</name>
<feature type="region of interest" description="Disordered" evidence="1">
    <location>
        <begin position="147"/>
        <end position="166"/>
    </location>
</feature>
<proteinExistence type="predicted"/>
<feature type="compositionally biased region" description="Basic and acidic residues" evidence="1">
    <location>
        <begin position="325"/>
        <end position="334"/>
    </location>
</feature>
<keyword evidence="2" id="KW-0472">Membrane</keyword>
<reference evidence="3 4" key="1">
    <citation type="journal article" date="2011" name="PLoS Pathog.">
        <title>Endophytic Life Strategies Decoded by Genome and Transcriptome Analyses of the Mutualistic Root Symbiont Piriformospora indica.</title>
        <authorList>
            <person name="Zuccaro A."/>
            <person name="Lahrmann U."/>
            <person name="Guldener U."/>
            <person name="Langen G."/>
            <person name="Pfiffi S."/>
            <person name="Biedenkopf D."/>
            <person name="Wong P."/>
            <person name="Samans B."/>
            <person name="Grimm C."/>
            <person name="Basiewicz M."/>
            <person name="Murat C."/>
            <person name="Martin F."/>
            <person name="Kogel K.H."/>
        </authorList>
    </citation>
    <scope>NUCLEOTIDE SEQUENCE [LARGE SCALE GENOMIC DNA]</scope>
    <source>
        <strain evidence="3 4">DSM 11827</strain>
    </source>
</reference>
<feature type="transmembrane region" description="Helical" evidence="2">
    <location>
        <begin position="180"/>
        <end position="205"/>
    </location>
</feature>
<keyword evidence="4" id="KW-1185">Reference proteome</keyword>
<evidence type="ECO:0000313" key="3">
    <source>
        <dbReference type="EMBL" id="CCA77927.1"/>
    </source>
</evidence>
<dbReference type="HOGENOM" id="CLU_067621_0_0_1"/>
<feature type="compositionally biased region" description="Acidic residues" evidence="1">
    <location>
        <begin position="270"/>
        <end position="280"/>
    </location>
</feature>
<keyword evidence="2" id="KW-0812">Transmembrane</keyword>
<keyword evidence="2" id="KW-1133">Transmembrane helix</keyword>
<dbReference type="Proteomes" id="UP000007148">
    <property type="component" value="Unassembled WGS sequence"/>
</dbReference>
<feature type="transmembrane region" description="Helical" evidence="2">
    <location>
        <begin position="226"/>
        <end position="247"/>
    </location>
</feature>
<organism evidence="3 4">
    <name type="scientific">Serendipita indica (strain DSM 11827)</name>
    <name type="common">Root endophyte fungus</name>
    <name type="synonym">Piriformospora indica</name>
    <dbReference type="NCBI Taxonomy" id="1109443"/>
    <lineage>
        <taxon>Eukaryota</taxon>
        <taxon>Fungi</taxon>
        <taxon>Dikarya</taxon>
        <taxon>Basidiomycota</taxon>
        <taxon>Agaricomycotina</taxon>
        <taxon>Agaricomycetes</taxon>
        <taxon>Sebacinales</taxon>
        <taxon>Serendipitaceae</taxon>
        <taxon>Serendipita</taxon>
    </lineage>
</organism>
<feature type="transmembrane region" description="Helical" evidence="2">
    <location>
        <begin position="39"/>
        <end position="64"/>
    </location>
</feature>
<dbReference type="OrthoDB" id="264354at2759"/>
<dbReference type="InParanoid" id="G4U330"/>
<gene>
    <name evidence="3" type="ORF">PIIN_00641</name>
</gene>
<protein>
    <submittedName>
        <fullName evidence="3">Uncharacterized protein</fullName>
    </submittedName>
</protein>
<dbReference type="AlphaFoldDB" id="G4U330"/>
<evidence type="ECO:0000256" key="2">
    <source>
        <dbReference type="SAM" id="Phobius"/>
    </source>
</evidence>
<feature type="region of interest" description="Disordered" evidence="1">
    <location>
        <begin position="270"/>
        <end position="352"/>
    </location>
</feature>
<sequence>MEEPSASPQQPRPREGRQCRICLAGPEEEATLGRMIRPWALVTTTLVLFFTLVFASSFVVSFFLPELADPSIVVPQPEPDVIGWYSPINIASELIQDTVRAFADVSTPQSVLEAHKRDMLRNVEDPSIWGMFKRRVPVSFFQKDKRARAPRVRRRDPRTPYSPSEEGPQITIWARLLRKFMLGLSLVGIISFLNLLFTLSLFGPLQIVRARWTRGGRREPANIRDIGTILIVIFVLIGVARALYGVYFGTKKLAKFVLLKAENAILEVQDDSDDDEEVEEPTTKREPETATDETGEQINVETHAVAQGSSEQGRATRRPNAIKINDARARHAEDDFGDELPTTPGGWNEEWL</sequence>
<accession>G4U330</accession>
<comment type="caution">
    <text evidence="3">The sequence shown here is derived from an EMBL/GenBank/DDBJ whole genome shotgun (WGS) entry which is preliminary data.</text>
</comment>
<dbReference type="STRING" id="1109443.G4U330"/>
<evidence type="ECO:0000313" key="4">
    <source>
        <dbReference type="Proteomes" id="UP000007148"/>
    </source>
</evidence>
<dbReference type="eggNOG" id="ENOG502S6DH">
    <property type="taxonomic scope" value="Eukaryota"/>
</dbReference>
<feature type="compositionally biased region" description="Basic residues" evidence="1">
    <location>
        <begin position="147"/>
        <end position="156"/>
    </location>
</feature>
<evidence type="ECO:0000256" key="1">
    <source>
        <dbReference type="SAM" id="MobiDB-lite"/>
    </source>
</evidence>
<dbReference type="EMBL" id="CAFZ01001878">
    <property type="protein sequence ID" value="CCA77927.1"/>
    <property type="molecule type" value="Genomic_DNA"/>
</dbReference>